<keyword evidence="2 5" id="KW-0812">Transmembrane</keyword>
<dbReference type="Pfam" id="PF01694">
    <property type="entry name" value="Rhomboid"/>
    <property type="match status" value="1"/>
</dbReference>
<comment type="subcellular location">
    <subcellularLocation>
        <location evidence="1">Membrane</location>
        <topology evidence="1">Multi-pass membrane protein</topology>
    </subcellularLocation>
</comment>
<protein>
    <recommendedName>
        <fullName evidence="6">Peptidase S54 rhomboid domain-containing protein</fullName>
    </recommendedName>
</protein>
<evidence type="ECO:0000256" key="4">
    <source>
        <dbReference type="ARBA" id="ARBA00023136"/>
    </source>
</evidence>
<accession>A0A2P6P0R4</accession>
<evidence type="ECO:0000313" key="8">
    <source>
        <dbReference type="Proteomes" id="UP000241769"/>
    </source>
</evidence>
<dbReference type="EMBL" id="MDYQ01000001">
    <property type="protein sequence ID" value="PRP89794.1"/>
    <property type="molecule type" value="Genomic_DNA"/>
</dbReference>
<dbReference type="Proteomes" id="UP000241769">
    <property type="component" value="Unassembled WGS sequence"/>
</dbReference>
<feature type="transmembrane region" description="Helical" evidence="5">
    <location>
        <begin position="198"/>
        <end position="221"/>
    </location>
</feature>
<evidence type="ECO:0000256" key="3">
    <source>
        <dbReference type="ARBA" id="ARBA00022989"/>
    </source>
</evidence>
<dbReference type="InParanoid" id="A0A2P6P0R4"/>
<dbReference type="AlphaFoldDB" id="A0A2P6P0R4"/>
<dbReference type="GO" id="GO:0004252">
    <property type="term" value="F:serine-type endopeptidase activity"/>
    <property type="evidence" value="ECO:0007669"/>
    <property type="project" value="InterPro"/>
</dbReference>
<organism evidence="7 8">
    <name type="scientific">Planoprotostelium fungivorum</name>
    <dbReference type="NCBI Taxonomy" id="1890364"/>
    <lineage>
        <taxon>Eukaryota</taxon>
        <taxon>Amoebozoa</taxon>
        <taxon>Evosea</taxon>
        <taxon>Variosea</taxon>
        <taxon>Cavosteliida</taxon>
        <taxon>Cavosteliaceae</taxon>
        <taxon>Planoprotostelium</taxon>
    </lineage>
</organism>
<evidence type="ECO:0000256" key="1">
    <source>
        <dbReference type="ARBA" id="ARBA00004141"/>
    </source>
</evidence>
<dbReference type="Gene3D" id="1.20.1540.10">
    <property type="entry name" value="Rhomboid-like"/>
    <property type="match status" value="1"/>
</dbReference>
<dbReference type="InterPro" id="IPR022764">
    <property type="entry name" value="Peptidase_S54_rhomboid_dom"/>
</dbReference>
<dbReference type="InterPro" id="IPR035952">
    <property type="entry name" value="Rhomboid-like_sf"/>
</dbReference>
<sequence length="528" mass="59123">MTSRPHTTTRPLKAQRFTDEPETVVSGGFPGDRFVNIEEHPNVPLEFVLTPPQLKDSLADRGARTTYVTALATSILHYLYSTGYDQHLRLYLWMNESPLDIMKLFTCPLFHDSYYHLAGSVLSWIVIAHAIQGRFKARILLFVSIVVGLCGTLCTPTQRNDSTPRNDTKGLGTVSWGLYAFATVWRERVTPKDSAGTFLRGISGPVGVATLMASYYVYSLLYTEMDDRQPNQYAHLGAILSGAIMGLSHRFMGPWGLASSGLILTCSAIAAILNAEWMRGYRCVRAAEAMSQGRFLEAAELFKGTVETYSGAEDQMSKVYAALCLFTSPYRQAEAWKISDSVDLQRIPIPGADIRYSEQLTNMKKQITNEEEMNLYMQVNYEDLRIQYWWAFCNGHASAALWYKIAFYNQVPPNLVHILPRVVVDLTITMQLAIVITARLAQSVERTALNRVVGGSSPPQKFCRESCVTTRHLHHQGSLAQWQCIRLQIGRLGVQVTQGSAFFHPDLKYGSNVVDLPGQVSLFSTDFL</sequence>
<dbReference type="SUPFAM" id="SSF144091">
    <property type="entry name" value="Rhomboid-like"/>
    <property type="match status" value="1"/>
</dbReference>
<feature type="transmembrane region" description="Helical" evidence="5">
    <location>
        <begin position="257"/>
        <end position="275"/>
    </location>
</feature>
<feature type="domain" description="Peptidase S54 rhomboid" evidence="6">
    <location>
        <begin position="101"/>
        <end position="247"/>
    </location>
</feature>
<dbReference type="GO" id="GO:0016020">
    <property type="term" value="C:membrane"/>
    <property type="evidence" value="ECO:0007669"/>
    <property type="project" value="UniProtKB-SubCell"/>
</dbReference>
<keyword evidence="3 5" id="KW-1133">Transmembrane helix</keyword>
<gene>
    <name evidence="7" type="ORF">PROFUN_00136</name>
</gene>
<evidence type="ECO:0000259" key="6">
    <source>
        <dbReference type="Pfam" id="PF01694"/>
    </source>
</evidence>
<evidence type="ECO:0000256" key="5">
    <source>
        <dbReference type="SAM" id="Phobius"/>
    </source>
</evidence>
<comment type="caution">
    <text evidence="7">The sequence shown here is derived from an EMBL/GenBank/DDBJ whole genome shotgun (WGS) entry which is preliminary data.</text>
</comment>
<evidence type="ECO:0000256" key="2">
    <source>
        <dbReference type="ARBA" id="ARBA00022692"/>
    </source>
</evidence>
<reference evidence="7 8" key="1">
    <citation type="journal article" date="2018" name="Genome Biol. Evol.">
        <title>Multiple Roots of Fruiting Body Formation in Amoebozoa.</title>
        <authorList>
            <person name="Hillmann F."/>
            <person name="Forbes G."/>
            <person name="Novohradska S."/>
            <person name="Ferling I."/>
            <person name="Riege K."/>
            <person name="Groth M."/>
            <person name="Westermann M."/>
            <person name="Marz M."/>
            <person name="Spaller T."/>
            <person name="Winckler T."/>
            <person name="Schaap P."/>
            <person name="Glockner G."/>
        </authorList>
    </citation>
    <scope>NUCLEOTIDE SEQUENCE [LARGE SCALE GENOMIC DNA]</scope>
    <source>
        <strain evidence="7 8">Jena</strain>
    </source>
</reference>
<evidence type="ECO:0000313" key="7">
    <source>
        <dbReference type="EMBL" id="PRP89794.1"/>
    </source>
</evidence>
<proteinExistence type="predicted"/>
<keyword evidence="4 5" id="KW-0472">Membrane</keyword>
<name>A0A2P6P0R4_9EUKA</name>
<keyword evidence="8" id="KW-1185">Reference proteome</keyword>